<evidence type="ECO:0000259" key="11">
    <source>
        <dbReference type="Pfam" id="PF10475"/>
    </source>
</evidence>
<dbReference type="OMA" id="QKQAVML"/>
<feature type="domain" description="Vacuolar protein sorting-associated protein 54 N-terminal" evidence="11">
    <location>
        <begin position="288"/>
        <end position="398"/>
    </location>
</feature>
<feature type="region of interest" description="Disordered" evidence="9">
    <location>
        <begin position="89"/>
        <end position="120"/>
    </location>
</feature>
<dbReference type="GO" id="GO:0042147">
    <property type="term" value="P:retrograde transport, endosome to Golgi"/>
    <property type="evidence" value="ECO:0007669"/>
    <property type="project" value="InterPro"/>
</dbReference>
<dbReference type="PANTHER" id="PTHR12965:SF0">
    <property type="entry name" value="VACUOLAR PROTEIN SORTING-ASSOCIATED PROTEIN 54"/>
    <property type="match status" value="1"/>
</dbReference>
<dbReference type="GO" id="GO:0019905">
    <property type="term" value="F:syntaxin binding"/>
    <property type="evidence" value="ECO:0007669"/>
    <property type="project" value="TreeGrafter"/>
</dbReference>
<comment type="similarity">
    <text evidence="2">Belongs to the VPS54 family.</text>
</comment>
<keyword evidence="4" id="KW-0813">Transport</keyword>
<evidence type="ECO:0000256" key="5">
    <source>
        <dbReference type="ARBA" id="ARBA00022927"/>
    </source>
</evidence>
<evidence type="ECO:0000313" key="12">
    <source>
        <dbReference type="EMBL" id="EON63037.1"/>
    </source>
</evidence>
<feature type="compositionally biased region" description="Polar residues" evidence="9">
    <location>
        <begin position="96"/>
        <end position="109"/>
    </location>
</feature>
<evidence type="ECO:0000259" key="10">
    <source>
        <dbReference type="Pfam" id="PF07928"/>
    </source>
</evidence>
<dbReference type="eggNOG" id="KOG2115">
    <property type="taxonomic scope" value="Eukaryota"/>
</dbReference>
<dbReference type="GO" id="GO:0015031">
    <property type="term" value="P:protein transport"/>
    <property type="evidence" value="ECO:0007669"/>
    <property type="project" value="UniProtKB-KW"/>
</dbReference>
<evidence type="ECO:0000256" key="2">
    <source>
        <dbReference type="ARBA" id="ARBA00009150"/>
    </source>
</evidence>
<dbReference type="GeneID" id="19899575"/>
<evidence type="ECO:0000256" key="7">
    <source>
        <dbReference type="ARBA" id="ARBA00023054"/>
    </source>
</evidence>
<protein>
    <recommendedName>
        <fullName evidence="3">Vacuolar protein sorting-associated protein 54</fullName>
    </recommendedName>
</protein>
<dbReference type="PANTHER" id="PTHR12965">
    <property type="entry name" value="VACUOLAR PROTEIN SORTING 54"/>
    <property type="match status" value="1"/>
</dbReference>
<dbReference type="GO" id="GO:0006896">
    <property type="term" value="P:Golgi to vacuole transport"/>
    <property type="evidence" value="ECO:0007669"/>
    <property type="project" value="TreeGrafter"/>
</dbReference>
<organism evidence="12 13">
    <name type="scientific">Coniosporium apollinis (strain CBS 100218)</name>
    <name type="common">Rock-inhabiting black yeast</name>
    <dbReference type="NCBI Taxonomy" id="1168221"/>
    <lineage>
        <taxon>Eukaryota</taxon>
        <taxon>Fungi</taxon>
        <taxon>Dikarya</taxon>
        <taxon>Ascomycota</taxon>
        <taxon>Pezizomycotina</taxon>
        <taxon>Dothideomycetes</taxon>
        <taxon>Dothideomycetes incertae sedis</taxon>
        <taxon>Coniosporium</taxon>
    </lineage>
</organism>
<feature type="compositionally biased region" description="Polar residues" evidence="9">
    <location>
        <begin position="487"/>
        <end position="502"/>
    </location>
</feature>
<feature type="compositionally biased region" description="Polar residues" evidence="9">
    <location>
        <begin position="1"/>
        <end position="17"/>
    </location>
</feature>
<keyword evidence="13" id="KW-1185">Reference proteome</keyword>
<feature type="compositionally biased region" description="Low complexity" evidence="9">
    <location>
        <begin position="49"/>
        <end position="64"/>
    </location>
</feature>
<dbReference type="GO" id="GO:0005829">
    <property type="term" value="C:cytosol"/>
    <property type="evidence" value="ECO:0007669"/>
    <property type="project" value="GOC"/>
</dbReference>
<sequence>MSSPSRRTADSTDSPSPSHLPRSQFPFPQNDWSRRPSASSRYDPVRRPSTASSVSSIGGSLDTSMQAHGRNRAVAETAQNAISSLLLPPITRTGMLPQTSTTAPSSHRPPSTKDIPPVTLTNIPHVEPSAFKPYLTQVGRLFEAFQRAKDESNNWPPQLSRRDSERPNQEDERLQLLGAGVPHQSLSAPPTPRLGSLAALPPLESPEGKRRPNPRTARRNVYVPTPLTTIPHIFFEDHFHLENPRTFDVVSERSEVVRQEDIKGANGSVSSPGPSGRKALATNAILQEKLSWYMDTVEVHLISSISSASTSFFAALGSLKELQSEAAESVARIKELREDLRNLDQEMAVGGLKIIGMKRRRQNLRALGQATTQVQEVVDGATHCEELVDSGELETALERMDILDSFVGGSLDPARFQHAPWLSEDTPRRLLDLRTLKALDGFSDGMRQLRFRIGKGFELRFLEALLADLRRHVQSVSNQETLKRWASASQRSRGDHSQSPSVFPSYLKTDDKLRSELSTTLKGLSRSSHTRPAAAAFREAIMREMKNVIRQHLPSSSEDDAESVSSVSTKASRAQSQQDKSAILARNLRALSTEDAERLLVQMYSNVGEALRRLSTQVKVLLDVTSGIGPPSTPGLRSPLKSPDATSIDGYMQQKITTRPRSSSQVQQELMEALDMSSLLGQAVDVAQSQITKILKVRTEQTVRLPLLHFLRYFTLNRLFADECEAVSGRSGTALKSVVNGQIADFVSILGDTEKQRLAQSMESDRWEARDFSDAENVLLSRILDSTTKDPSPWLRKAAVWEDPDGDKLNGETAASETNGAAKEKARSAVIDEEKYILVDSAVAALKGIEQFENLIAVIPSMASDVSTALLDYLKLFNSRTYQLILAAGATRSAGLKNINTKHLALASQALGFIVAIIPYIREFVRRHSPTSAAALAEFDKVKRLYQEHQSNIHEKLSDIMKGRAAAHISTMRKVDFDGGADVQVSPHMETLVKETSTLHRVMSKHLPEMSVRMIMTSVFESYREQWSKAFQEVEVRTPAGKARLLRDAEFFDARLGKVEGAGNIGAYLIDIVKNKKIAEASGLPAPVTNNQSDTKGRTSTDSSASRA</sequence>
<comment type="subcellular location">
    <subcellularLocation>
        <location evidence="1">Golgi apparatus</location>
        <location evidence="1">trans-Golgi network</location>
    </subcellularLocation>
</comment>
<evidence type="ECO:0000256" key="3">
    <source>
        <dbReference type="ARBA" id="ARBA00017665"/>
    </source>
</evidence>
<feature type="region of interest" description="Disordered" evidence="9">
    <location>
        <begin position="1081"/>
        <end position="1108"/>
    </location>
</feature>
<dbReference type="InterPro" id="IPR019515">
    <property type="entry name" value="VPS54_N"/>
</dbReference>
<dbReference type="Gene3D" id="6.10.250.860">
    <property type="match status" value="1"/>
</dbReference>
<accession>R7YMB0</accession>
<keyword evidence="6" id="KW-0333">Golgi apparatus</keyword>
<evidence type="ECO:0000313" key="13">
    <source>
        <dbReference type="Proteomes" id="UP000016924"/>
    </source>
</evidence>
<dbReference type="GO" id="GO:0000938">
    <property type="term" value="C:GARP complex"/>
    <property type="evidence" value="ECO:0007669"/>
    <property type="project" value="InterPro"/>
</dbReference>
<keyword evidence="5" id="KW-0653">Protein transport</keyword>
<proteinExistence type="inferred from homology"/>
<gene>
    <name evidence="12" type="ORF">W97_02264</name>
</gene>
<dbReference type="OrthoDB" id="10259024at2759"/>
<dbReference type="EMBL" id="JH767561">
    <property type="protein sequence ID" value="EON63037.1"/>
    <property type="molecule type" value="Genomic_DNA"/>
</dbReference>
<feature type="compositionally biased region" description="Polar residues" evidence="9">
    <location>
        <begin position="1088"/>
        <end position="1108"/>
    </location>
</feature>
<dbReference type="RefSeq" id="XP_007778354.1">
    <property type="nucleotide sequence ID" value="XM_007780164.1"/>
</dbReference>
<dbReference type="Proteomes" id="UP000016924">
    <property type="component" value="Unassembled WGS sequence"/>
</dbReference>
<feature type="compositionally biased region" description="Polar residues" evidence="9">
    <location>
        <begin position="569"/>
        <end position="580"/>
    </location>
</feature>
<dbReference type="HOGENOM" id="CLU_003094_1_0_1"/>
<name>R7YMB0_CONA1</name>
<dbReference type="InterPro" id="IPR012501">
    <property type="entry name" value="Vps54_C"/>
</dbReference>
<feature type="region of interest" description="Disordered" evidence="9">
    <location>
        <begin position="552"/>
        <end position="580"/>
    </location>
</feature>
<evidence type="ECO:0000256" key="1">
    <source>
        <dbReference type="ARBA" id="ARBA00004601"/>
    </source>
</evidence>
<feature type="region of interest" description="Disordered" evidence="9">
    <location>
        <begin position="149"/>
        <end position="219"/>
    </location>
</feature>
<dbReference type="Pfam" id="PF07928">
    <property type="entry name" value="Vps54"/>
    <property type="match status" value="1"/>
</dbReference>
<evidence type="ECO:0000256" key="4">
    <source>
        <dbReference type="ARBA" id="ARBA00022448"/>
    </source>
</evidence>
<evidence type="ECO:0000256" key="8">
    <source>
        <dbReference type="SAM" id="Coils"/>
    </source>
</evidence>
<feature type="region of interest" description="Disordered" evidence="9">
    <location>
        <begin position="487"/>
        <end position="506"/>
    </location>
</feature>
<evidence type="ECO:0000256" key="6">
    <source>
        <dbReference type="ARBA" id="ARBA00023034"/>
    </source>
</evidence>
<reference evidence="13" key="1">
    <citation type="submission" date="2012-06" db="EMBL/GenBank/DDBJ databases">
        <title>The genome sequence of Coniosporium apollinis CBS 100218.</title>
        <authorList>
            <consortium name="The Broad Institute Genome Sequencing Platform"/>
            <person name="Cuomo C."/>
            <person name="Gorbushina A."/>
            <person name="Noack S."/>
            <person name="Walker B."/>
            <person name="Young S.K."/>
            <person name="Zeng Q."/>
            <person name="Gargeya S."/>
            <person name="Fitzgerald M."/>
            <person name="Haas B."/>
            <person name="Abouelleil A."/>
            <person name="Alvarado L."/>
            <person name="Arachchi H.M."/>
            <person name="Berlin A.M."/>
            <person name="Chapman S.B."/>
            <person name="Goldberg J."/>
            <person name="Griggs A."/>
            <person name="Gujja S."/>
            <person name="Hansen M."/>
            <person name="Howarth C."/>
            <person name="Imamovic A."/>
            <person name="Larimer J."/>
            <person name="McCowan C."/>
            <person name="Montmayeur A."/>
            <person name="Murphy C."/>
            <person name="Neiman D."/>
            <person name="Pearson M."/>
            <person name="Priest M."/>
            <person name="Roberts A."/>
            <person name="Saif S."/>
            <person name="Shea T."/>
            <person name="Sisk P."/>
            <person name="Sykes S."/>
            <person name="Wortman J."/>
            <person name="Nusbaum C."/>
            <person name="Birren B."/>
        </authorList>
    </citation>
    <scope>NUCLEOTIDE SEQUENCE [LARGE SCALE GENOMIC DNA]</scope>
    <source>
        <strain evidence="13">CBS 100218</strain>
    </source>
</reference>
<evidence type="ECO:0000256" key="9">
    <source>
        <dbReference type="SAM" id="MobiDB-lite"/>
    </source>
</evidence>
<feature type="region of interest" description="Disordered" evidence="9">
    <location>
        <begin position="1"/>
        <end position="73"/>
    </location>
</feature>
<feature type="compositionally biased region" description="Basic and acidic residues" evidence="9">
    <location>
        <begin position="160"/>
        <end position="174"/>
    </location>
</feature>
<dbReference type="AlphaFoldDB" id="R7YMB0"/>
<feature type="compositionally biased region" description="Polar residues" evidence="9">
    <location>
        <begin position="26"/>
        <end position="40"/>
    </location>
</feature>
<dbReference type="InterPro" id="IPR039745">
    <property type="entry name" value="Vps54"/>
</dbReference>
<dbReference type="STRING" id="1168221.R7YMB0"/>
<dbReference type="Pfam" id="PF10475">
    <property type="entry name" value="Vps54_N"/>
    <property type="match status" value="1"/>
</dbReference>
<keyword evidence="7 8" id="KW-0175">Coiled coil</keyword>
<feature type="domain" description="Vacuolar protein sorting-associated protein 54 C-terminal" evidence="10">
    <location>
        <begin position="833"/>
        <end position="964"/>
    </location>
</feature>
<feature type="coiled-coil region" evidence="8">
    <location>
        <begin position="319"/>
        <end position="346"/>
    </location>
</feature>